<feature type="domain" description="Alpha-D-phosphohexomutase alpha/beta/alpha" evidence="9">
    <location>
        <begin position="17"/>
        <end position="147"/>
    </location>
</feature>
<accession>A0A6B1D2B7</accession>
<dbReference type="PANTHER" id="PTHR45745">
    <property type="entry name" value="PHOSPHOMANNOMUTASE 45A"/>
    <property type="match status" value="1"/>
</dbReference>
<evidence type="ECO:0000313" key="12">
    <source>
        <dbReference type="EMBL" id="MYC93736.1"/>
    </source>
</evidence>
<dbReference type="GO" id="GO:0008973">
    <property type="term" value="F:phosphopentomutase activity"/>
    <property type="evidence" value="ECO:0007669"/>
    <property type="project" value="TreeGrafter"/>
</dbReference>
<dbReference type="Pfam" id="PF02878">
    <property type="entry name" value="PGM_PMM_I"/>
    <property type="match status" value="1"/>
</dbReference>
<dbReference type="Gene3D" id="3.40.120.10">
    <property type="entry name" value="Alpha-D-Glucose-1,6-Bisphosphate, subunit A, domain 3"/>
    <property type="match status" value="3"/>
</dbReference>
<protein>
    <submittedName>
        <fullName evidence="12">Phosphoglucomutase/phosphomannomutase family protein</fullName>
    </submittedName>
</protein>
<evidence type="ECO:0000256" key="1">
    <source>
        <dbReference type="ARBA" id="ARBA00001946"/>
    </source>
</evidence>
<evidence type="ECO:0000256" key="3">
    <source>
        <dbReference type="ARBA" id="ARBA00022553"/>
    </source>
</evidence>
<evidence type="ECO:0000259" key="8">
    <source>
        <dbReference type="Pfam" id="PF00408"/>
    </source>
</evidence>
<dbReference type="InterPro" id="IPR005841">
    <property type="entry name" value="Alpha-D-phosphohexomutase_SF"/>
</dbReference>
<comment type="similarity">
    <text evidence="2 7">Belongs to the phosphohexose mutase family.</text>
</comment>
<gene>
    <name evidence="12" type="ORF">F4X14_02090</name>
</gene>
<dbReference type="InterPro" id="IPR016066">
    <property type="entry name" value="A-D-PHexomutase_CS"/>
</dbReference>
<evidence type="ECO:0000259" key="9">
    <source>
        <dbReference type="Pfam" id="PF02878"/>
    </source>
</evidence>
<keyword evidence="4 7" id="KW-0479">Metal-binding</keyword>
<dbReference type="AlphaFoldDB" id="A0A6B1D2B7"/>
<reference evidence="12" key="1">
    <citation type="submission" date="2019-09" db="EMBL/GenBank/DDBJ databases">
        <title>Characterisation of the sponge microbiome using genome-centric metagenomics.</title>
        <authorList>
            <person name="Engelberts J.P."/>
            <person name="Robbins S.J."/>
            <person name="De Goeij J.M."/>
            <person name="Aranda M."/>
            <person name="Bell S.C."/>
            <person name="Webster N.S."/>
        </authorList>
    </citation>
    <scope>NUCLEOTIDE SEQUENCE</scope>
    <source>
        <strain evidence="12">SB0661_bin_32</strain>
    </source>
</reference>
<proteinExistence type="inferred from homology"/>
<keyword evidence="5 7" id="KW-0460">Magnesium</keyword>
<dbReference type="GO" id="GO:0000287">
    <property type="term" value="F:magnesium ion binding"/>
    <property type="evidence" value="ECO:0007669"/>
    <property type="project" value="InterPro"/>
</dbReference>
<dbReference type="EMBL" id="VXMH01000014">
    <property type="protein sequence ID" value="MYC93736.1"/>
    <property type="molecule type" value="Genomic_DNA"/>
</dbReference>
<dbReference type="Gene3D" id="3.30.310.50">
    <property type="entry name" value="Alpha-D-phosphohexomutase, C-terminal domain"/>
    <property type="match status" value="1"/>
</dbReference>
<organism evidence="12">
    <name type="scientific">Caldilineaceae bacterium SB0661_bin_32</name>
    <dbReference type="NCBI Taxonomy" id="2605255"/>
    <lineage>
        <taxon>Bacteria</taxon>
        <taxon>Bacillati</taxon>
        <taxon>Chloroflexota</taxon>
        <taxon>Caldilineae</taxon>
        <taxon>Caldilineales</taxon>
        <taxon>Caldilineaceae</taxon>
    </lineage>
</organism>
<dbReference type="Pfam" id="PF02879">
    <property type="entry name" value="PGM_PMM_II"/>
    <property type="match status" value="1"/>
</dbReference>
<keyword evidence="6" id="KW-0413">Isomerase</keyword>
<dbReference type="SUPFAM" id="SSF55957">
    <property type="entry name" value="Phosphoglucomutase, C-terminal domain"/>
    <property type="match status" value="1"/>
</dbReference>
<dbReference type="PROSITE" id="PS00710">
    <property type="entry name" value="PGM_PMM"/>
    <property type="match status" value="1"/>
</dbReference>
<evidence type="ECO:0000256" key="5">
    <source>
        <dbReference type="ARBA" id="ARBA00022842"/>
    </source>
</evidence>
<sequence length="486" mass="52348">MTNQRSYNEVVAHSTIRFGTDGWRGRMAEDYTFANVRRCAQGFANWLLDEGYASQTVVVGHDQRFQGEHFAAAVAEVLAANDLQVLLIDGAAPTPVISFAAVNNNAAGAVNITASHNPPEDNGFKVRDASGGAVPPDGLAAIEARIPDSDGVKSISLDAALADGTVRRHQPQAAYLDHLSSLIDVTGIREAGLKIVVDGMWGNGAGWLTEILGGGKTEVIEIHAQRNPIFPEMDRPEPIPPNVDAGLAVARSVEADCICILDGDADRCGFGDENGQFVDQLRVYGLLAYYLLEVRGERGPIVKTLSTTSMLDKLCAAYDVPVVETGVGFKFVAPAMLEHDALIGGEESGGYAFRGHVPERDGILSNLFLLDLMVRTGKRPTELLQLLFEKVGEHFYDRVDIRLTGADMKAAAQQRLDNVDISGLTLGGIAVTDRITVDGYKFPMEDGGWLLVRFSGTEPLIRIYTETTRKEQVAAILADGQKLAGL</sequence>
<dbReference type="Pfam" id="PF00408">
    <property type="entry name" value="PGM_PMM_IV"/>
    <property type="match status" value="1"/>
</dbReference>
<dbReference type="CDD" id="cd05800">
    <property type="entry name" value="PGM_like2"/>
    <property type="match status" value="1"/>
</dbReference>
<dbReference type="InterPro" id="IPR005843">
    <property type="entry name" value="A-D-PHexomutase_C"/>
</dbReference>
<comment type="caution">
    <text evidence="12">The sequence shown here is derived from an EMBL/GenBank/DDBJ whole genome shotgun (WGS) entry which is preliminary data.</text>
</comment>
<dbReference type="PRINTS" id="PR00509">
    <property type="entry name" value="PGMPMM"/>
</dbReference>
<evidence type="ECO:0000256" key="6">
    <source>
        <dbReference type="ARBA" id="ARBA00023235"/>
    </source>
</evidence>
<dbReference type="InterPro" id="IPR005844">
    <property type="entry name" value="A-D-PHexomutase_a/b/a-I"/>
</dbReference>
<dbReference type="InterPro" id="IPR005845">
    <property type="entry name" value="A-D-PHexomutase_a/b/a-II"/>
</dbReference>
<keyword evidence="3" id="KW-0597">Phosphoprotein</keyword>
<dbReference type="GO" id="GO:0005975">
    <property type="term" value="P:carbohydrate metabolic process"/>
    <property type="evidence" value="ECO:0007669"/>
    <property type="project" value="InterPro"/>
</dbReference>
<evidence type="ECO:0000259" key="11">
    <source>
        <dbReference type="Pfam" id="PF02880"/>
    </source>
</evidence>
<evidence type="ECO:0000259" key="10">
    <source>
        <dbReference type="Pfam" id="PF02879"/>
    </source>
</evidence>
<dbReference type="InterPro" id="IPR036900">
    <property type="entry name" value="A-D-PHexomutase_C_sf"/>
</dbReference>
<feature type="domain" description="Alpha-D-phosphohexomutase alpha/beta/alpha" evidence="11">
    <location>
        <begin position="283"/>
        <end position="389"/>
    </location>
</feature>
<feature type="domain" description="Alpha-D-phosphohexomutase C-terminal" evidence="8">
    <location>
        <begin position="438"/>
        <end position="478"/>
    </location>
</feature>
<dbReference type="InterPro" id="IPR016055">
    <property type="entry name" value="A-D-PHexomutase_a/b/a-I/II/III"/>
</dbReference>
<dbReference type="GO" id="GO:0006166">
    <property type="term" value="P:purine ribonucleoside salvage"/>
    <property type="evidence" value="ECO:0007669"/>
    <property type="project" value="TreeGrafter"/>
</dbReference>
<evidence type="ECO:0000256" key="2">
    <source>
        <dbReference type="ARBA" id="ARBA00010231"/>
    </source>
</evidence>
<dbReference type="Pfam" id="PF02880">
    <property type="entry name" value="PGM_PMM_III"/>
    <property type="match status" value="1"/>
</dbReference>
<dbReference type="InterPro" id="IPR005846">
    <property type="entry name" value="A-D-PHexomutase_a/b/a-III"/>
</dbReference>
<name>A0A6B1D2B7_9CHLR</name>
<evidence type="ECO:0000256" key="4">
    <source>
        <dbReference type="ARBA" id="ARBA00022723"/>
    </source>
</evidence>
<feature type="domain" description="Alpha-D-phosphohexomutase alpha/beta/alpha" evidence="10">
    <location>
        <begin position="174"/>
        <end position="275"/>
    </location>
</feature>
<dbReference type="SUPFAM" id="SSF53738">
    <property type="entry name" value="Phosphoglucomutase, first 3 domains"/>
    <property type="match status" value="2"/>
</dbReference>
<evidence type="ECO:0000256" key="7">
    <source>
        <dbReference type="RuleBase" id="RU004326"/>
    </source>
</evidence>
<comment type="cofactor">
    <cofactor evidence="1">
        <name>Mg(2+)</name>
        <dbReference type="ChEBI" id="CHEBI:18420"/>
    </cofactor>
</comment>
<dbReference type="PANTHER" id="PTHR45745:SF1">
    <property type="entry name" value="PHOSPHOGLUCOMUTASE 2B-RELATED"/>
    <property type="match status" value="1"/>
</dbReference>